<organism evidence="1 2">
    <name type="scientific">Gluconobacter thailandicus NBRC 3257</name>
    <dbReference type="NCBI Taxonomy" id="1381097"/>
    <lineage>
        <taxon>Bacteria</taxon>
        <taxon>Pseudomonadati</taxon>
        <taxon>Pseudomonadota</taxon>
        <taxon>Alphaproteobacteria</taxon>
        <taxon>Acetobacterales</taxon>
        <taxon>Acetobacteraceae</taxon>
        <taxon>Gluconobacter</taxon>
    </lineage>
</organism>
<comment type="caution">
    <text evidence="1">The sequence shown here is derived from an EMBL/GenBank/DDBJ whole genome shotgun (WGS) entry which is preliminary data.</text>
</comment>
<dbReference type="Proteomes" id="UP000018209">
    <property type="component" value="Unassembled WGS sequence"/>
</dbReference>
<dbReference type="EMBL" id="BASM01000042">
    <property type="protein sequence ID" value="GAD28063.1"/>
    <property type="molecule type" value="Genomic_DNA"/>
</dbReference>
<reference evidence="1 2" key="1">
    <citation type="submission" date="2013-08" db="EMBL/GenBank/DDBJ databases">
        <title>Gluconobacter thailandicus NBRC 3257 whole genome sequence.</title>
        <authorList>
            <person name="Matsutani M."/>
            <person name="Yakushi T."/>
            <person name="Matsushita K."/>
        </authorList>
    </citation>
    <scope>NUCLEOTIDE SEQUENCE [LARGE SCALE GENOMIC DNA]</scope>
    <source>
        <strain evidence="1 2">NBRC 3257</strain>
    </source>
</reference>
<protein>
    <recommendedName>
        <fullName evidence="3">Transposase</fullName>
    </recommendedName>
</protein>
<evidence type="ECO:0008006" key="3">
    <source>
        <dbReference type="Google" id="ProtNLM"/>
    </source>
</evidence>
<gene>
    <name evidence="1" type="ORF">NBRC3257_3062</name>
</gene>
<accession>A0ABQ0J0S4</accession>
<sequence>MSPAAIAAGRQAEDDRRKNYYSRQQSWVKRVRNWFGNLKKRIFG</sequence>
<evidence type="ECO:0000313" key="2">
    <source>
        <dbReference type="Proteomes" id="UP000018209"/>
    </source>
</evidence>
<name>A0ABQ0J0S4_GLUTH</name>
<evidence type="ECO:0000313" key="1">
    <source>
        <dbReference type="EMBL" id="GAD28063.1"/>
    </source>
</evidence>
<proteinExistence type="predicted"/>
<keyword evidence="2" id="KW-1185">Reference proteome</keyword>